<gene>
    <name evidence="13" type="ORF">SEMRO_840_G209430.1</name>
</gene>
<evidence type="ECO:0000256" key="12">
    <source>
        <dbReference type="SAM" id="Phobius"/>
    </source>
</evidence>
<accession>A0A9N8EDF0</accession>
<keyword evidence="9" id="KW-0325">Glycoprotein</keyword>
<feature type="compositionally biased region" description="Basic and acidic residues" evidence="11">
    <location>
        <begin position="101"/>
        <end position="120"/>
    </location>
</feature>
<evidence type="ECO:0000256" key="5">
    <source>
        <dbReference type="ARBA" id="ARBA00022737"/>
    </source>
</evidence>
<evidence type="ECO:0000256" key="2">
    <source>
        <dbReference type="ARBA" id="ARBA00022475"/>
    </source>
</evidence>
<keyword evidence="2" id="KW-1003">Cell membrane</keyword>
<dbReference type="PANTHER" id="PTHR48052:SF8">
    <property type="entry name" value="LRR RECEPTOR-LIKE SERINE_THREONINE-PROTEIN KINASE FLS2"/>
    <property type="match status" value="1"/>
</dbReference>
<organism evidence="13 14">
    <name type="scientific">Seminavis robusta</name>
    <dbReference type="NCBI Taxonomy" id="568900"/>
    <lineage>
        <taxon>Eukaryota</taxon>
        <taxon>Sar</taxon>
        <taxon>Stramenopiles</taxon>
        <taxon>Ochrophyta</taxon>
        <taxon>Bacillariophyta</taxon>
        <taxon>Bacillariophyceae</taxon>
        <taxon>Bacillariophycidae</taxon>
        <taxon>Naviculales</taxon>
        <taxon>Naviculaceae</taxon>
        <taxon>Seminavis</taxon>
    </lineage>
</organism>
<dbReference type="FunFam" id="3.80.10.10:FF:000383">
    <property type="entry name" value="Leucine-rich repeat receptor protein kinase EMS1"/>
    <property type="match status" value="1"/>
</dbReference>
<keyword evidence="3 12" id="KW-0812">Transmembrane</keyword>
<keyword evidence="7 12" id="KW-0472">Membrane</keyword>
<feature type="region of interest" description="Disordered" evidence="11">
    <location>
        <begin position="314"/>
        <end position="333"/>
    </location>
</feature>
<dbReference type="GO" id="GO:0012505">
    <property type="term" value="C:endomembrane system"/>
    <property type="evidence" value="ECO:0007669"/>
    <property type="project" value="UniProtKB-SubCell"/>
</dbReference>
<feature type="region of interest" description="Disordered" evidence="11">
    <location>
        <begin position="69"/>
        <end position="143"/>
    </location>
</feature>
<feature type="compositionally biased region" description="Acidic residues" evidence="11">
    <location>
        <begin position="1"/>
        <end position="10"/>
    </location>
</feature>
<keyword evidence="14" id="KW-1185">Reference proteome</keyword>
<name>A0A9N8EDF0_9STRA</name>
<dbReference type="GO" id="GO:0005886">
    <property type="term" value="C:plasma membrane"/>
    <property type="evidence" value="ECO:0007669"/>
    <property type="project" value="UniProtKB-SubCell"/>
</dbReference>
<evidence type="ECO:0000256" key="10">
    <source>
        <dbReference type="ARBA" id="ARBA00037847"/>
    </source>
</evidence>
<dbReference type="InterPro" id="IPR032675">
    <property type="entry name" value="LRR_dom_sf"/>
</dbReference>
<keyword evidence="6 12" id="KW-1133">Transmembrane helix</keyword>
<keyword evidence="4" id="KW-0732">Signal</keyword>
<evidence type="ECO:0000256" key="3">
    <source>
        <dbReference type="ARBA" id="ARBA00022692"/>
    </source>
</evidence>
<comment type="caution">
    <text evidence="13">The sequence shown here is derived from an EMBL/GenBank/DDBJ whole genome shotgun (WGS) entry which is preliminary data.</text>
</comment>
<feature type="region of interest" description="Disordered" evidence="11">
    <location>
        <begin position="160"/>
        <end position="185"/>
    </location>
</feature>
<dbReference type="Gene3D" id="3.80.10.10">
    <property type="entry name" value="Ribonuclease Inhibitor"/>
    <property type="match status" value="1"/>
</dbReference>
<evidence type="ECO:0000256" key="1">
    <source>
        <dbReference type="ARBA" id="ARBA00004236"/>
    </source>
</evidence>
<reference evidence="13" key="1">
    <citation type="submission" date="2020-06" db="EMBL/GenBank/DDBJ databases">
        <authorList>
            <consortium name="Plant Systems Biology data submission"/>
        </authorList>
    </citation>
    <scope>NUCLEOTIDE SEQUENCE</scope>
    <source>
        <strain evidence="13">D6</strain>
    </source>
</reference>
<feature type="compositionally biased region" description="Low complexity" evidence="11">
    <location>
        <begin position="170"/>
        <end position="179"/>
    </location>
</feature>
<evidence type="ECO:0000256" key="4">
    <source>
        <dbReference type="ARBA" id="ARBA00022729"/>
    </source>
</evidence>
<dbReference type="SUPFAM" id="SSF52058">
    <property type="entry name" value="L domain-like"/>
    <property type="match status" value="1"/>
</dbReference>
<comment type="subcellular location">
    <subcellularLocation>
        <location evidence="1">Cell membrane</location>
    </subcellularLocation>
    <subcellularLocation>
        <location evidence="10">Endomembrane system</location>
        <topology evidence="10">Single-pass membrane protein</topology>
    </subcellularLocation>
</comment>
<evidence type="ECO:0000256" key="6">
    <source>
        <dbReference type="ARBA" id="ARBA00022989"/>
    </source>
</evidence>
<evidence type="ECO:0000313" key="13">
    <source>
        <dbReference type="EMBL" id="CAB9517216.1"/>
    </source>
</evidence>
<dbReference type="Proteomes" id="UP001153069">
    <property type="component" value="Unassembled WGS sequence"/>
</dbReference>
<dbReference type="AlphaFoldDB" id="A0A9N8EDF0"/>
<evidence type="ECO:0000256" key="7">
    <source>
        <dbReference type="ARBA" id="ARBA00023136"/>
    </source>
</evidence>
<evidence type="ECO:0000256" key="11">
    <source>
        <dbReference type="SAM" id="MobiDB-lite"/>
    </source>
</evidence>
<feature type="transmembrane region" description="Helical" evidence="12">
    <location>
        <begin position="282"/>
        <end position="305"/>
    </location>
</feature>
<sequence>MTTEEVDVDDVASGLSETVYCQEESQEEVPACASIRNGSCADIAEEGKIGNAKDDQKANACITSHDQTEFPDAASASPDHQANGGPSYPQKTTAQATLDHAGTDDEKASYKATQHEHELQDTLQKNQKRGKEQSPAITRVNQNGDNALTDLFVSEVQPLPTTSAASRPRGPGAHAMPGSSSPPPMLLLRAQESLQSQQRTQTTVVEEQESVIHDVQVVDAVQDSAHFSVHASGMFGCDDPSSTHFTDLENGGMRPFAEEEVIDAKILHGKHDEEEPQGSWKAWLWMFAAFLLLLIVLIVTLVVVVPGCRHSDSTSPEASPWSQGPGAPPQDCPVKPPFQEGIPLATVRFLSDPKHPHCFANNWVLNDPHFDSYSPERRLQRFHLASFYYSTNGNNWYRNDHWLSYQVSECEWFSQSHNPSIPQYDEHYDICDEESNLLKLNLASNNLQGTFPLVKNFVATLRTYDISDNNIHGAVPTAASPNVEVFIISRNHFEGPLVGEGGFAAFDVRVVKLDGNKLYGYHAPLYSVLPHLEVVNITDNLFSGEIPATVGSCKNLTYFGYGYNDFEGTIPSQLATLPKLLEIDVAGNQALTGSIPEELGDLSHLSRLDVSDTAVTGNVPESLCGAVQEGFTEIHADCTLVGCCQ</sequence>
<keyword evidence="5" id="KW-0677">Repeat</keyword>
<proteinExistence type="predicted"/>
<feature type="region of interest" description="Disordered" evidence="11">
    <location>
        <begin position="1"/>
        <end position="27"/>
    </location>
</feature>
<dbReference type="EMBL" id="CAICTM010000839">
    <property type="protein sequence ID" value="CAB9517216.1"/>
    <property type="molecule type" value="Genomic_DNA"/>
</dbReference>
<evidence type="ECO:0000256" key="8">
    <source>
        <dbReference type="ARBA" id="ARBA00023170"/>
    </source>
</evidence>
<dbReference type="PANTHER" id="PTHR48052">
    <property type="entry name" value="UNNAMED PRODUCT"/>
    <property type="match status" value="1"/>
</dbReference>
<keyword evidence="8" id="KW-0675">Receptor</keyword>
<evidence type="ECO:0000256" key="9">
    <source>
        <dbReference type="ARBA" id="ARBA00023180"/>
    </source>
</evidence>
<protein>
    <submittedName>
        <fullName evidence="13">Leucine Rich Repeat</fullName>
    </submittedName>
</protein>
<evidence type="ECO:0000313" key="14">
    <source>
        <dbReference type="Proteomes" id="UP001153069"/>
    </source>
</evidence>